<accession>A0AAV5NZQ7</accession>
<gene>
    <name evidence="1" type="ORF">GCM10007932_51910</name>
</gene>
<dbReference type="EMBL" id="BSNX01000075">
    <property type="protein sequence ID" value="GLQ75828.1"/>
    <property type="molecule type" value="Genomic_DNA"/>
</dbReference>
<reference evidence="2" key="1">
    <citation type="journal article" date="2019" name="Int. J. Syst. Evol. Microbiol.">
        <title>The Global Catalogue of Microorganisms (GCM) 10K type strain sequencing project: providing services to taxonomists for standard genome sequencing and annotation.</title>
        <authorList>
            <consortium name="The Broad Institute Genomics Platform"/>
            <consortium name="The Broad Institute Genome Sequencing Center for Infectious Disease"/>
            <person name="Wu L."/>
            <person name="Ma J."/>
        </authorList>
    </citation>
    <scope>NUCLEOTIDE SEQUENCE [LARGE SCALE GENOMIC DNA]</scope>
    <source>
        <strain evidence="2">NBRC 15640</strain>
    </source>
</reference>
<dbReference type="Proteomes" id="UP001156690">
    <property type="component" value="Unassembled WGS sequence"/>
</dbReference>
<dbReference type="RefSeq" id="WP_126606664.1">
    <property type="nucleotide sequence ID" value="NZ_AP025145.1"/>
</dbReference>
<comment type="caution">
    <text evidence="1">The sequence shown here is derived from an EMBL/GenBank/DDBJ whole genome shotgun (WGS) entry which is preliminary data.</text>
</comment>
<dbReference type="PROSITE" id="PS51257">
    <property type="entry name" value="PROKAR_LIPOPROTEIN"/>
    <property type="match status" value="1"/>
</dbReference>
<evidence type="ECO:0000313" key="2">
    <source>
        <dbReference type="Proteomes" id="UP001156690"/>
    </source>
</evidence>
<dbReference type="AlphaFoldDB" id="A0AAV5NZQ7"/>
<sequence>MSKLVATTLTASIFMLVGCFGDDNNSNSDNHGKTVSSSLSGRVADGYLAGATVCLDTNLNMVCDALEPSAISNSEGQYNLKISSE</sequence>
<name>A0AAV5NZQ7_9VIBR</name>
<evidence type="ECO:0000313" key="1">
    <source>
        <dbReference type="EMBL" id="GLQ75828.1"/>
    </source>
</evidence>
<keyword evidence="2" id="KW-1185">Reference proteome</keyword>
<evidence type="ECO:0008006" key="3">
    <source>
        <dbReference type="Google" id="ProtNLM"/>
    </source>
</evidence>
<protein>
    <recommendedName>
        <fullName evidence="3">Carboxypeptidase regulatory-like domain-containing protein</fullName>
    </recommendedName>
</protein>
<proteinExistence type="predicted"/>
<organism evidence="1 2">
    <name type="scientific">Vibrio penaeicida</name>
    <dbReference type="NCBI Taxonomy" id="104609"/>
    <lineage>
        <taxon>Bacteria</taxon>
        <taxon>Pseudomonadati</taxon>
        <taxon>Pseudomonadota</taxon>
        <taxon>Gammaproteobacteria</taxon>
        <taxon>Vibrionales</taxon>
        <taxon>Vibrionaceae</taxon>
        <taxon>Vibrio</taxon>
    </lineage>
</organism>